<dbReference type="Proteomes" id="UP000198415">
    <property type="component" value="Unassembled WGS sequence"/>
</dbReference>
<evidence type="ECO:0008006" key="5">
    <source>
        <dbReference type="Google" id="ProtNLM"/>
    </source>
</evidence>
<evidence type="ECO:0000313" key="3">
    <source>
        <dbReference type="EMBL" id="SNR26652.1"/>
    </source>
</evidence>
<dbReference type="OrthoDB" id="3868477at2"/>
<feature type="compositionally biased region" description="Low complexity" evidence="1">
    <location>
        <begin position="58"/>
        <end position="70"/>
    </location>
</feature>
<reference evidence="3 4" key="1">
    <citation type="submission" date="2017-06" db="EMBL/GenBank/DDBJ databases">
        <authorList>
            <person name="Kim H.J."/>
            <person name="Triplett B.A."/>
        </authorList>
    </citation>
    <scope>NUCLEOTIDE SEQUENCE [LARGE SCALE GENOMIC DNA]</scope>
    <source>
        <strain evidence="3 4">DSM 43151</strain>
    </source>
</reference>
<feature type="compositionally biased region" description="Low complexity" evidence="1">
    <location>
        <begin position="36"/>
        <end position="49"/>
    </location>
</feature>
<sequence>MSQDPYAGQPFPGVPNPNVPSHDPAPDQPPTLPFTPAYAQPTPDQAQPAPGYPPPAPGYSGYPQPAYGAPGFPPPAPPKKSRTLLIVLLSVAIALVLCVGGLAVVGLLAKKNDDDKKAAAAKITVVEPVTLGGREKLESAEFTEVTKTMKAGLLKDYPGATQSVGAFYGEPAKKDMVMAIAVAAPIPNPKLELNKNFTNLTLTGITAENVTDVDAGPLGGVAKCGDSSISGMDVAICAWTDDGSVGVVFFYNATKSTTQKEFISLRSELEKTS</sequence>
<protein>
    <recommendedName>
        <fullName evidence="5">Flagellar basal body-associated protein FliL</fullName>
    </recommendedName>
</protein>
<keyword evidence="4" id="KW-1185">Reference proteome</keyword>
<dbReference type="EMBL" id="FZNR01000001">
    <property type="protein sequence ID" value="SNR26652.1"/>
    <property type="molecule type" value="Genomic_DNA"/>
</dbReference>
<keyword evidence="2" id="KW-0812">Transmembrane</keyword>
<name>A0A238UWQ0_9ACTN</name>
<gene>
    <name evidence="3" type="ORF">SAMN06264365_101300</name>
</gene>
<evidence type="ECO:0000256" key="1">
    <source>
        <dbReference type="SAM" id="MobiDB-lite"/>
    </source>
</evidence>
<dbReference type="AlphaFoldDB" id="A0A238UWQ0"/>
<accession>A0A238UWQ0</accession>
<feature type="region of interest" description="Disordered" evidence="1">
    <location>
        <begin position="1"/>
        <end position="74"/>
    </location>
</feature>
<keyword evidence="2" id="KW-1133">Transmembrane helix</keyword>
<proteinExistence type="predicted"/>
<evidence type="ECO:0000256" key="2">
    <source>
        <dbReference type="SAM" id="Phobius"/>
    </source>
</evidence>
<feature type="transmembrane region" description="Helical" evidence="2">
    <location>
        <begin position="84"/>
        <end position="109"/>
    </location>
</feature>
<dbReference type="SUPFAM" id="SSF81995">
    <property type="entry name" value="beta-sandwich domain of Sec23/24"/>
    <property type="match status" value="1"/>
</dbReference>
<organism evidence="3 4">
    <name type="scientific">Actinoplanes regularis</name>
    <dbReference type="NCBI Taxonomy" id="52697"/>
    <lineage>
        <taxon>Bacteria</taxon>
        <taxon>Bacillati</taxon>
        <taxon>Actinomycetota</taxon>
        <taxon>Actinomycetes</taxon>
        <taxon>Micromonosporales</taxon>
        <taxon>Micromonosporaceae</taxon>
        <taxon>Actinoplanes</taxon>
    </lineage>
</organism>
<dbReference type="RefSeq" id="WP_089291108.1">
    <property type="nucleotide sequence ID" value="NZ_BOMU01000009.1"/>
</dbReference>
<evidence type="ECO:0000313" key="4">
    <source>
        <dbReference type="Proteomes" id="UP000198415"/>
    </source>
</evidence>
<keyword evidence="2" id="KW-0472">Membrane</keyword>